<dbReference type="CDD" id="cd08276">
    <property type="entry name" value="MDR7"/>
    <property type="match status" value="1"/>
</dbReference>
<dbReference type="Gene3D" id="3.90.180.10">
    <property type="entry name" value="Medium-chain alcohol dehydrogenases, catalytic domain"/>
    <property type="match status" value="1"/>
</dbReference>
<comment type="caution">
    <text evidence="2">The sequence shown here is derived from an EMBL/GenBank/DDBJ whole genome shotgun (WGS) entry which is preliminary data.</text>
</comment>
<dbReference type="RefSeq" id="WP_189608088.1">
    <property type="nucleotide sequence ID" value="NZ_BMXR01000003.1"/>
</dbReference>
<dbReference type="PANTHER" id="PTHR45033:SF2">
    <property type="entry name" value="ZINC-TYPE ALCOHOL DEHYDROGENASE-LIKE PROTEIN C1773.06C"/>
    <property type="match status" value="1"/>
</dbReference>
<dbReference type="InterPro" id="IPR011032">
    <property type="entry name" value="GroES-like_sf"/>
</dbReference>
<reference evidence="2" key="1">
    <citation type="journal article" date="2014" name="Int. J. Syst. Evol. Microbiol.">
        <title>Complete genome sequence of Corynebacterium casei LMG S-19264T (=DSM 44701T), isolated from a smear-ripened cheese.</title>
        <authorList>
            <consortium name="US DOE Joint Genome Institute (JGI-PGF)"/>
            <person name="Walter F."/>
            <person name="Albersmeier A."/>
            <person name="Kalinowski J."/>
            <person name="Ruckert C."/>
        </authorList>
    </citation>
    <scope>NUCLEOTIDE SEQUENCE</scope>
    <source>
        <strain evidence="2">KCTC 22169</strain>
    </source>
</reference>
<dbReference type="SUPFAM" id="SSF51735">
    <property type="entry name" value="NAD(P)-binding Rossmann-fold domains"/>
    <property type="match status" value="1"/>
</dbReference>
<name>A0A918N957_9GAMM</name>
<dbReference type="InterPro" id="IPR013149">
    <property type="entry name" value="ADH-like_C"/>
</dbReference>
<dbReference type="AlphaFoldDB" id="A0A918N957"/>
<evidence type="ECO:0000259" key="1">
    <source>
        <dbReference type="SMART" id="SM00829"/>
    </source>
</evidence>
<dbReference type="Gene3D" id="3.40.50.720">
    <property type="entry name" value="NAD(P)-binding Rossmann-like Domain"/>
    <property type="match status" value="1"/>
</dbReference>
<feature type="domain" description="Enoyl reductase (ER)" evidence="1">
    <location>
        <begin position="9"/>
        <end position="336"/>
    </location>
</feature>
<accession>A0A918N957</accession>
<organism evidence="2 3">
    <name type="scientific">Saccharospirillum salsuginis</name>
    <dbReference type="NCBI Taxonomy" id="418750"/>
    <lineage>
        <taxon>Bacteria</taxon>
        <taxon>Pseudomonadati</taxon>
        <taxon>Pseudomonadota</taxon>
        <taxon>Gammaproteobacteria</taxon>
        <taxon>Oceanospirillales</taxon>
        <taxon>Saccharospirillaceae</taxon>
        <taxon>Saccharospirillum</taxon>
    </lineage>
</organism>
<reference evidence="2" key="2">
    <citation type="submission" date="2020-09" db="EMBL/GenBank/DDBJ databases">
        <authorList>
            <person name="Sun Q."/>
            <person name="Kim S."/>
        </authorList>
    </citation>
    <scope>NUCLEOTIDE SEQUENCE</scope>
    <source>
        <strain evidence="2">KCTC 22169</strain>
    </source>
</reference>
<protein>
    <submittedName>
        <fullName evidence="2">NADPH:quinone oxidoreductase</fullName>
    </submittedName>
</protein>
<evidence type="ECO:0000313" key="3">
    <source>
        <dbReference type="Proteomes" id="UP000626148"/>
    </source>
</evidence>
<dbReference type="InterPro" id="IPR036291">
    <property type="entry name" value="NAD(P)-bd_dom_sf"/>
</dbReference>
<gene>
    <name evidence="2" type="ORF">GCM10007392_16830</name>
</gene>
<dbReference type="InterPro" id="IPR052711">
    <property type="entry name" value="Zinc_ADH-like"/>
</dbReference>
<dbReference type="InterPro" id="IPR013154">
    <property type="entry name" value="ADH-like_N"/>
</dbReference>
<dbReference type="GO" id="GO:0016491">
    <property type="term" value="F:oxidoreductase activity"/>
    <property type="evidence" value="ECO:0007669"/>
    <property type="project" value="InterPro"/>
</dbReference>
<dbReference type="PANTHER" id="PTHR45033">
    <property type="match status" value="1"/>
</dbReference>
<keyword evidence="3" id="KW-1185">Reference proteome</keyword>
<sequence length="338" mass="36353">MRAYQVQEGASLARAWKAVELPLPEVGPGEVLIRIRAVSLNFRDLIVARGLYRGMTKPDCIPTSDGAGEIEAVAPDVTGFSVGDRVVAAYSQSWIEGPPRDHHKMSTLGGPIDGMLSEYVVLNTKGVVHIPDTLSYEEAATLPCAAVTAWHALMAAPFPPTPGSSVLTLGSGGVSTFAIQFGKAAGLRVIATTGCEDKMNRLYNLGADAVINYRELPDWPHQVRELTRGEGVDQVVEVGGPATLTQSLEAVKLGGKISLIGVVAGLEHDFNPMQILQRNARVQGITVGPMSMLKEVLRFMEVHHVRPVIDRHYGFDQASRALERLQAGAHIGKIVIQL</sequence>
<evidence type="ECO:0000313" key="2">
    <source>
        <dbReference type="EMBL" id="GGX50024.1"/>
    </source>
</evidence>
<dbReference type="InterPro" id="IPR020843">
    <property type="entry name" value="ER"/>
</dbReference>
<dbReference type="Proteomes" id="UP000626148">
    <property type="component" value="Unassembled WGS sequence"/>
</dbReference>
<dbReference type="SUPFAM" id="SSF50129">
    <property type="entry name" value="GroES-like"/>
    <property type="match status" value="1"/>
</dbReference>
<proteinExistence type="predicted"/>
<dbReference type="EMBL" id="BMXR01000003">
    <property type="protein sequence ID" value="GGX50024.1"/>
    <property type="molecule type" value="Genomic_DNA"/>
</dbReference>
<dbReference type="SMART" id="SM00829">
    <property type="entry name" value="PKS_ER"/>
    <property type="match status" value="1"/>
</dbReference>
<dbReference type="Pfam" id="PF00107">
    <property type="entry name" value="ADH_zinc_N"/>
    <property type="match status" value="1"/>
</dbReference>
<dbReference type="Pfam" id="PF08240">
    <property type="entry name" value="ADH_N"/>
    <property type="match status" value="1"/>
</dbReference>